<keyword evidence="3 4" id="KW-0687">Ribonucleoprotein</keyword>
<dbReference type="Pfam" id="PF00444">
    <property type="entry name" value="Ribosomal_L36"/>
    <property type="match status" value="1"/>
</dbReference>
<dbReference type="PROSITE" id="PS00828">
    <property type="entry name" value="RIBOSOMAL_L36"/>
    <property type="match status" value="1"/>
</dbReference>
<protein>
    <recommendedName>
        <fullName evidence="4">Ribosomal protein</fullName>
    </recommendedName>
</protein>
<gene>
    <name evidence="6" type="primary">Aste57867_2739</name>
    <name evidence="5" type="ORF">As57867_002732</name>
    <name evidence="6" type="ORF">ASTE57867_2739</name>
</gene>
<dbReference type="GO" id="GO:0005840">
    <property type="term" value="C:ribosome"/>
    <property type="evidence" value="ECO:0007669"/>
    <property type="project" value="UniProtKB-KW"/>
</dbReference>
<evidence type="ECO:0000256" key="3">
    <source>
        <dbReference type="ARBA" id="ARBA00023274"/>
    </source>
</evidence>
<dbReference type="InterPro" id="IPR052010">
    <property type="entry name" value="Ribosomal_LSU_bL36"/>
</dbReference>
<evidence type="ECO:0000313" key="5">
    <source>
        <dbReference type="EMBL" id="KAF0716636.1"/>
    </source>
</evidence>
<evidence type="ECO:0000256" key="1">
    <source>
        <dbReference type="ARBA" id="ARBA00007645"/>
    </source>
</evidence>
<dbReference type="InterPro" id="IPR035977">
    <property type="entry name" value="Ribosomal_bL36_sp"/>
</dbReference>
<evidence type="ECO:0000313" key="6">
    <source>
        <dbReference type="EMBL" id="VFT79931.1"/>
    </source>
</evidence>
<reference evidence="5" key="2">
    <citation type="submission" date="2019-06" db="EMBL/GenBank/DDBJ databases">
        <title>Genomics analysis of Aphanomyces spp. identifies a new class of oomycete effector associated with host adaptation.</title>
        <authorList>
            <person name="Gaulin E."/>
        </authorList>
    </citation>
    <scope>NUCLEOTIDE SEQUENCE</scope>
    <source>
        <strain evidence="5">CBS 578.67</strain>
    </source>
</reference>
<accession>A0A485KBY7</accession>
<dbReference type="GO" id="GO:0003735">
    <property type="term" value="F:structural constituent of ribosome"/>
    <property type="evidence" value="ECO:0007669"/>
    <property type="project" value="InterPro"/>
</dbReference>
<keyword evidence="7" id="KW-1185">Reference proteome</keyword>
<dbReference type="Proteomes" id="UP000332933">
    <property type="component" value="Unassembled WGS sequence"/>
</dbReference>
<dbReference type="EMBL" id="CAADRA010000379">
    <property type="protein sequence ID" value="VFT79931.1"/>
    <property type="molecule type" value="Genomic_DNA"/>
</dbReference>
<proteinExistence type="inferred from homology"/>
<reference evidence="6 7" key="1">
    <citation type="submission" date="2019-03" db="EMBL/GenBank/DDBJ databases">
        <authorList>
            <person name="Gaulin E."/>
            <person name="Dumas B."/>
        </authorList>
    </citation>
    <scope>NUCLEOTIDE SEQUENCE [LARGE SCALE GENOMIC DNA]</scope>
    <source>
        <strain evidence="6">CBS 568.67</strain>
    </source>
</reference>
<organism evidence="6 7">
    <name type="scientific">Aphanomyces stellatus</name>
    <dbReference type="NCBI Taxonomy" id="120398"/>
    <lineage>
        <taxon>Eukaryota</taxon>
        <taxon>Sar</taxon>
        <taxon>Stramenopiles</taxon>
        <taxon>Oomycota</taxon>
        <taxon>Saprolegniomycetes</taxon>
        <taxon>Saprolegniales</taxon>
        <taxon>Verrucalvaceae</taxon>
        <taxon>Aphanomyces</taxon>
    </lineage>
</organism>
<comment type="similarity">
    <text evidence="1 4">Belongs to the bacterial ribosomal protein bL36 family.</text>
</comment>
<evidence type="ECO:0000256" key="2">
    <source>
        <dbReference type="ARBA" id="ARBA00022980"/>
    </source>
</evidence>
<dbReference type="GO" id="GO:1990904">
    <property type="term" value="C:ribonucleoprotein complex"/>
    <property type="evidence" value="ECO:0007669"/>
    <property type="project" value="UniProtKB-KW"/>
</dbReference>
<dbReference type="HAMAP" id="MF_00251">
    <property type="entry name" value="Ribosomal_bL36"/>
    <property type="match status" value="1"/>
</dbReference>
<dbReference type="NCBIfam" id="TIGR01022">
    <property type="entry name" value="rpmJ_bact"/>
    <property type="match status" value="1"/>
</dbReference>
<dbReference type="PANTHER" id="PTHR18804:SF16">
    <property type="entry name" value="RIBOSOMAL PROTEIN"/>
    <property type="match status" value="1"/>
</dbReference>
<keyword evidence="2 4" id="KW-0689">Ribosomal protein</keyword>
<name>A0A485KBY7_9STRA</name>
<dbReference type="InterPro" id="IPR000473">
    <property type="entry name" value="Ribosomal_bL36"/>
</dbReference>
<dbReference type="OrthoDB" id="10265903at2759"/>
<dbReference type="EMBL" id="VJMH01000379">
    <property type="protein sequence ID" value="KAF0716636.1"/>
    <property type="molecule type" value="Genomic_DNA"/>
</dbReference>
<dbReference type="GO" id="GO:0006412">
    <property type="term" value="P:translation"/>
    <property type="evidence" value="ECO:0007669"/>
    <property type="project" value="InterPro"/>
</dbReference>
<dbReference type="SUPFAM" id="SSF57840">
    <property type="entry name" value="Ribosomal protein L36"/>
    <property type="match status" value="1"/>
</dbReference>
<evidence type="ECO:0000313" key="7">
    <source>
        <dbReference type="Proteomes" id="UP000332933"/>
    </source>
</evidence>
<dbReference type="PANTHER" id="PTHR18804">
    <property type="entry name" value="RIBOSOMAL PROTEIN"/>
    <property type="match status" value="1"/>
</dbReference>
<sequence>MKVRSSVKKMCDSCKTVRRRGKVYVICDKSPKHKQRQGFHTATAAPSTVASVSLATPNANFHATMMRAQFPGLTPFQAFRDAIAKPLY</sequence>
<dbReference type="AlphaFoldDB" id="A0A485KBY7"/>
<evidence type="ECO:0000256" key="4">
    <source>
        <dbReference type="RuleBase" id="RU000570"/>
    </source>
</evidence>